<dbReference type="PROSITE" id="PS50893">
    <property type="entry name" value="ABC_TRANSPORTER_2"/>
    <property type="match status" value="1"/>
</dbReference>
<sequence>MLKTILSQVKEYKKYALLSPLFVTFEVLFDILIPYFMSVIVDKGINLGDEDLIVRMGVFLVISVLLLFISGIASGYFATKASAGLAKNLRDSMFKNIQGFSFEDIDSFSKGSLLTRMTTDVQSVQLSFQMSTRIAIRSPLLLIFAFFMSFKINSKLAMYFLIMIPLMAFVLILVIKKVYPYFKKVFQLLDKLNTHVSENLIGIREVKAFTREDQQISKFNEISKDLYHKYIYIQKNFMMLMPFMNLCVYSISLLIAWLGAKFIILGSMKTGQLISLITYSFQIQISLVIFAMVFTQIVNSRNAAERISQIINKDSSLKNGKKNVNIVKDGSISFEDVCFSYTDDLNKLALKNINLNIKAGANVGIIGSTGSSKSTLVQLIPRLYDVTKGCVKVGGLDVRDYNLKALRDSVAMVLQKNQLFSGSIRSNLKFADENLSDEKMIEILKVAGAYDFVKEAGGLDAKVERGGNNFSGGQKQRLTIARALLKDPKILILDDSTSALDNTTERKIVENLNKYLPNLTRLTISQRINSLKYADTIIVMDEGEIESIGDHEYLLKNSKIYREISQSQEREGDFDEKK</sequence>
<dbReference type="Pfam" id="PF00664">
    <property type="entry name" value="ABC_membrane"/>
    <property type="match status" value="1"/>
</dbReference>
<dbReference type="SUPFAM" id="SSF90123">
    <property type="entry name" value="ABC transporter transmembrane region"/>
    <property type="match status" value="1"/>
</dbReference>
<evidence type="ECO:0000256" key="6">
    <source>
        <dbReference type="ARBA" id="ARBA00023136"/>
    </source>
</evidence>
<dbReference type="Pfam" id="PF00005">
    <property type="entry name" value="ABC_tran"/>
    <property type="match status" value="1"/>
</dbReference>
<dbReference type="GO" id="GO:0005524">
    <property type="term" value="F:ATP binding"/>
    <property type="evidence" value="ECO:0007669"/>
    <property type="project" value="UniProtKB-KW"/>
</dbReference>
<name>A0ABU0AV08_9FIRM</name>
<evidence type="ECO:0000313" key="10">
    <source>
        <dbReference type="EMBL" id="MDQ0275096.1"/>
    </source>
</evidence>
<dbReference type="SUPFAM" id="SSF52540">
    <property type="entry name" value="P-loop containing nucleoside triphosphate hydrolases"/>
    <property type="match status" value="1"/>
</dbReference>
<dbReference type="EMBL" id="JAUSTN010000005">
    <property type="protein sequence ID" value="MDQ0275096.1"/>
    <property type="molecule type" value="Genomic_DNA"/>
</dbReference>
<feature type="transmembrane region" description="Helical" evidence="7">
    <location>
        <begin position="243"/>
        <end position="264"/>
    </location>
</feature>
<dbReference type="InterPro" id="IPR011527">
    <property type="entry name" value="ABC1_TM_dom"/>
</dbReference>
<dbReference type="InterPro" id="IPR017871">
    <property type="entry name" value="ABC_transporter-like_CS"/>
</dbReference>
<evidence type="ECO:0000259" key="9">
    <source>
        <dbReference type="PROSITE" id="PS50929"/>
    </source>
</evidence>
<reference evidence="10 11" key="1">
    <citation type="submission" date="2023-07" db="EMBL/GenBank/DDBJ databases">
        <title>Genomic Encyclopedia of Type Strains, Phase IV (KMG-IV): sequencing the most valuable type-strain genomes for metagenomic binning, comparative biology and taxonomic classification.</title>
        <authorList>
            <person name="Goeker M."/>
        </authorList>
    </citation>
    <scope>NUCLEOTIDE SEQUENCE [LARGE SCALE GENOMIC DNA]</scope>
    <source>
        <strain evidence="10 11">DSM 22616</strain>
    </source>
</reference>
<keyword evidence="6 7" id="KW-0472">Membrane</keyword>
<dbReference type="InterPro" id="IPR027417">
    <property type="entry name" value="P-loop_NTPase"/>
</dbReference>
<dbReference type="PANTHER" id="PTHR43394">
    <property type="entry name" value="ATP-DEPENDENT PERMEASE MDL1, MITOCHONDRIAL"/>
    <property type="match status" value="1"/>
</dbReference>
<evidence type="ECO:0000256" key="3">
    <source>
        <dbReference type="ARBA" id="ARBA00022741"/>
    </source>
</evidence>
<dbReference type="PANTHER" id="PTHR43394:SF1">
    <property type="entry name" value="ATP-BINDING CASSETTE SUB-FAMILY B MEMBER 10, MITOCHONDRIAL"/>
    <property type="match status" value="1"/>
</dbReference>
<accession>A0ABU0AV08</accession>
<feature type="transmembrane region" description="Helical" evidence="7">
    <location>
        <begin position="156"/>
        <end position="175"/>
    </location>
</feature>
<dbReference type="Gene3D" id="1.20.1560.10">
    <property type="entry name" value="ABC transporter type 1, transmembrane domain"/>
    <property type="match status" value="1"/>
</dbReference>
<comment type="caution">
    <text evidence="10">The sequence shown here is derived from an EMBL/GenBank/DDBJ whole genome shotgun (WGS) entry which is preliminary data.</text>
</comment>
<dbReference type="InterPro" id="IPR039421">
    <property type="entry name" value="Type_1_exporter"/>
</dbReference>
<evidence type="ECO:0000313" key="11">
    <source>
        <dbReference type="Proteomes" id="UP001236559"/>
    </source>
</evidence>
<evidence type="ECO:0000259" key="8">
    <source>
        <dbReference type="PROSITE" id="PS50893"/>
    </source>
</evidence>
<dbReference type="RefSeq" id="WP_307495146.1">
    <property type="nucleotide sequence ID" value="NZ_JAUSTN010000005.1"/>
</dbReference>
<feature type="transmembrane region" description="Helical" evidence="7">
    <location>
        <begin position="276"/>
        <end position="298"/>
    </location>
</feature>
<gene>
    <name evidence="10" type="ORF">J2S72_001120</name>
</gene>
<evidence type="ECO:0000256" key="7">
    <source>
        <dbReference type="SAM" id="Phobius"/>
    </source>
</evidence>
<dbReference type="Proteomes" id="UP001236559">
    <property type="component" value="Unassembled WGS sequence"/>
</dbReference>
<evidence type="ECO:0000256" key="2">
    <source>
        <dbReference type="ARBA" id="ARBA00022692"/>
    </source>
</evidence>
<feature type="transmembrane region" description="Helical" evidence="7">
    <location>
        <begin position="53"/>
        <end position="78"/>
    </location>
</feature>
<feature type="transmembrane region" description="Helical" evidence="7">
    <location>
        <begin position="21"/>
        <end position="41"/>
    </location>
</feature>
<evidence type="ECO:0000256" key="1">
    <source>
        <dbReference type="ARBA" id="ARBA00004651"/>
    </source>
</evidence>
<protein>
    <submittedName>
        <fullName evidence="10">ATP-binding cassette subfamily B protein</fullName>
    </submittedName>
</protein>
<keyword evidence="4 10" id="KW-0067">ATP-binding</keyword>
<dbReference type="PROSITE" id="PS50929">
    <property type="entry name" value="ABC_TM1F"/>
    <property type="match status" value="1"/>
</dbReference>
<proteinExistence type="predicted"/>
<keyword evidence="5 7" id="KW-1133">Transmembrane helix</keyword>
<comment type="subcellular location">
    <subcellularLocation>
        <location evidence="1">Cell membrane</location>
        <topology evidence="1">Multi-pass membrane protein</topology>
    </subcellularLocation>
</comment>
<evidence type="ECO:0000256" key="4">
    <source>
        <dbReference type="ARBA" id="ARBA00022840"/>
    </source>
</evidence>
<dbReference type="InterPro" id="IPR003593">
    <property type="entry name" value="AAA+_ATPase"/>
</dbReference>
<dbReference type="SMART" id="SM00382">
    <property type="entry name" value="AAA"/>
    <property type="match status" value="1"/>
</dbReference>
<evidence type="ECO:0000256" key="5">
    <source>
        <dbReference type="ARBA" id="ARBA00022989"/>
    </source>
</evidence>
<organism evidence="10 11">
    <name type="scientific">Peptoniphilus koenoeneniae</name>
    <dbReference type="NCBI Taxonomy" id="507751"/>
    <lineage>
        <taxon>Bacteria</taxon>
        <taxon>Bacillati</taxon>
        <taxon>Bacillota</taxon>
        <taxon>Tissierellia</taxon>
        <taxon>Tissierellales</taxon>
        <taxon>Peptoniphilaceae</taxon>
        <taxon>Peptoniphilus</taxon>
    </lineage>
</organism>
<dbReference type="Gene3D" id="3.40.50.300">
    <property type="entry name" value="P-loop containing nucleotide triphosphate hydrolases"/>
    <property type="match status" value="1"/>
</dbReference>
<feature type="domain" description="ABC transmembrane type-1" evidence="9">
    <location>
        <begin position="17"/>
        <end position="299"/>
    </location>
</feature>
<keyword evidence="2 7" id="KW-0812">Transmembrane</keyword>
<keyword evidence="3" id="KW-0547">Nucleotide-binding</keyword>
<dbReference type="PROSITE" id="PS00211">
    <property type="entry name" value="ABC_TRANSPORTER_1"/>
    <property type="match status" value="1"/>
</dbReference>
<dbReference type="InterPro" id="IPR036640">
    <property type="entry name" value="ABC1_TM_sf"/>
</dbReference>
<dbReference type="CDD" id="cd18548">
    <property type="entry name" value="ABC_6TM_Tm287_like"/>
    <property type="match status" value="1"/>
</dbReference>
<keyword evidence="11" id="KW-1185">Reference proteome</keyword>
<feature type="domain" description="ABC transporter" evidence="8">
    <location>
        <begin position="332"/>
        <end position="567"/>
    </location>
</feature>
<dbReference type="InterPro" id="IPR003439">
    <property type="entry name" value="ABC_transporter-like_ATP-bd"/>
</dbReference>